<dbReference type="Proteomes" id="UP001597079">
    <property type="component" value="Unassembled WGS sequence"/>
</dbReference>
<dbReference type="Pfam" id="PF03819">
    <property type="entry name" value="MazG"/>
    <property type="match status" value="1"/>
</dbReference>
<dbReference type="InterPro" id="IPR012359">
    <property type="entry name" value="MazG-related_YpjD"/>
</dbReference>
<dbReference type="Gene3D" id="1.10.287.1080">
    <property type="entry name" value="MazG-like"/>
    <property type="match status" value="1"/>
</dbReference>
<dbReference type="InterPro" id="IPR004518">
    <property type="entry name" value="MazG-like_dom"/>
</dbReference>
<reference evidence="3" key="1">
    <citation type="journal article" date="2019" name="Int. J. Syst. Evol. Microbiol.">
        <title>The Global Catalogue of Microorganisms (GCM) 10K type strain sequencing project: providing services to taxonomists for standard genome sequencing and annotation.</title>
        <authorList>
            <consortium name="The Broad Institute Genomics Platform"/>
            <consortium name="The Broad Institute Genome Sequencing Center for Infectious Disease"/>
            <person name="Wu L."/>
            <person name="Ma J."/>
        </authorList>
    </citation>
    <scope>NUCLEOTIDE SEQUENCE [LARGE SCALE GENOMIC DNA]</scope>
    <source>
        <strain evidence="3">CGMCC 1.12286</strain>
    </source>
</reference>
<evidence type="ECO:0000313" key="2">
    <source>
        <dbReference type="EMBL" id="MFD1674421.1"/>
    </source>
</evidence>
<dbReference type="RefSeq" id="WP_377942291.1">
    <property type="nucleotide sequence ID" value="NZ_JBHUCX010000020.1"/>
</dbReference>
<evidence type="ECO:0000259" key="1">
    <source>
        <dbReference type="Pfam" id="PF03819"/>
    </source>
</evidence>
<dbReference type="PANTHER" id="PTHR42692">
    <property type="entry name" value="NUCLEOTIDE PYROPHOSPHOHYDROLASE"/>
    <property type="match status" value="1"/>
</dbReference>
<evidence type="ECO:0000313" key="3">
    <source>
        <dbReference type="Proteomes" id="UP001597079"/>
    </source>
</evidence>
<gene>
    <name evidence="2" type="ORF">ACFSB2_06840</name>
</gene>
<keyword evidence="3" id="KW-1185">Reference proteome</keyword>
<feature type="domain" description="NTP pyrophosphohydrolase MazG-like" evidence="1">
    <location>
        <begin position="24"/>
        <end position="101"/>
    </location>
</feature>
<protein>
    <submittedName>
        <fullName evidence="2">Nucleotide pyrophosphohydrolase</fullName>
    </submittedName>
</protein>
<dbReference type="PANTHER" id="PTHR42692:SF1">
    <property type="entry name" value="NUCLEOTIDE PYROPHOSPHOHYDROLASE"/>
    <property type="match status" value="1"/>
</dbReference>
<comment type="caution">
    <text evidence="2">The sequence shown here is derived from an EMBL/GenBank/DDBJ whole genome shotgun (WGS) entry which is preliminary data.</text>
</comment>
<proteinExistence type="predicted"/>
<dbReference type="EMBL" id="JBHUCX010000020">
    <property type="protein sequence ID" value="MFD1674421.1"/>
    <property type="molecule type" value="Genomic_DNA"/>
</dbReference>
<name>A0ABW4JFI2_9BACL</name>
<accession>A0ABW4JFI2</accession>
<dbReference type="PIRSF" id="PIRSF029904">
    <property type="entry name" value="UCP029904_pph"/>
    <property type="match status" value="1"/>
</dbReference>
<dbReference type="SUPFAM" id="SSF101386">
    <property type="entry name" value="all-alpha NTP pyrophosphatases"/>
    <property type="match status" value="1"/>
</dbReference>
<dbReference type="InterPro" id="IPR047046">
    <property type="entry name" value="YpjD/YvdC"/>
</dbReference>
<sequence>MDLEAVQQRVDDYIGQFKEGYFHPMTLVVRLSEELGELAREINHSYGEKPKKKEEGEGSIALELGDLLFVITCLANRLEIDLNEAFAAVMNKFEIRDKDRWTRKDDSTTDV</sequence>
<dbReference type="CDD" id="cd11531">
    <property type="entry name" value="NTP-PPase_BsYpjD"/>
    <property type="match status" value="1"/>
</dbReference>
<organism evidence="2 3">
    <name type="scientific">Alicyclobacillus fodiniaquatilis</name>
    <dbReference type="NCBI Taxonomy" id="1661150"/>
    <lineage>
        <taxon>Bacteria</taxon>
        <taxon>Bacillati</taxon>
        <taxon>Bacillota</taxon>
        <taxon>Bacilli</taxon>
        <taxon>Bacillales</taxon>
        <taxon>Alicyclobacillaceae</taxon>
        <taxon>Alicyclobacillus</taxon>
    </lineage>
</organism>